<evidence type="ECO:0000256" key="1">
    <source>
        <dbReference type="SAM" id="Phobius"/>
    </source>
</evidence>
<keyword evidence="1" id="KW-1133">Transmembrane helix</keyword>
<comment type="caution">
    <text evidence="2">The sequence shown here is derived from an EMBL/GenBank/DDBJ whole genome shotgun (WGS) entry which is preliminary data.</text>
</comment>
<keyword evidence="1" id="KW-0472">Membrane</keyword>
<protein>
    <recommendedName>
        <fullName evidence="4">Transmembrane protein</fullName>
    </recommendedName>
</protein>
<reference evidence="2 3" key="1">
    <citation type="journal article" date="2020" name="Nature">
        <title>Six reference-quality genomes reveal evolution of bat adaptations.</title>
        <authorList>
            <person name="Jebb D."/>
            <person name="Huang Z."/>
            <person name="Pippel M."/>
            <person name="Hughes G.M."/>
            <person name="Lavrichenko K."/>
            <person name="Devanna P."/>
            <person name="Winkler S."/>
            <person name="Jermiin L.S."/>
            <person name="Skirmuntt E.C."/>
            <person name="Katzourakis A."/>
            <person name="Burkitt-Gray L."/>
            <person name="Ray D.A."/>
            <person name="Sullivan K.A.M."/>
            <person name="Roscito J.G."/>
            <person name="Kirilenko B.M."/>
            <person name="Davalos L.M."/>
            <person name="Corthals A.P."/>
            <person name="Power M.L."/>
            <person name="Jones G."/>
            <person name="Ransome R.D."/>
            <person name="Dechmann D.K.N."/>
            <person name="Locatelli A.G."/>
            <person name="Puechmaille S.J."/>
            <person name="Fedrigo O."/>
            <person name="Jarvis E.D."/>
            <person name="Hiller M."/>
            <person name="Vernes S.C."/>
            <person name="Myers E.W."/>
            <person name="Teeling E.C."/>
        </authorList>
    </citation>
    <scope>NUCLEOTIDE SEQUENCE [LARGE SCALE GENOMIC DNA]</scope>
    <source>
        <strain evidence="2">Bat1K_MPI-CBG_1</strain>
    </source>
</reference>
<evidence type="ECO:0000313" key="2">
    <source>
        <dbReference type="EMBL" id="KAF6095153.1"/>
    </source>
</evidence>
<dbReference type="Proteomes" id="UP000664940">
    <property type="component" value="Unassembled WGS sequence"/>
</dbReference>
<dbReference type="EMBL" id="JABVXQ010000008">
    <property type="protein sequence ID" value="KAF6095153.1"/>
    <property type="molecule type" value="Genomic_DNA"/>
</dbReference>
<proteinExistence type="predicted"/>
<accession>A0A833ZLM1</accession>
<evidence type="ECO:0000313" key="3">
    <source>
        <dbReference type="Proteomes" id="UP000664940"/>
    </source>
</evidence>
<organism evidence="2 3">
    <name type="scientific">Phyllostomus discolor</name>
    <name type="common">pale spear-nosed bat</name>
    <dbReference type="NCBI Taxonomy" id="89673"/>
    <lineage>
        <taxon>Eukaryota</taxon>
        <taxon>Metazoa</taxon>
        <taxon>Chordata</taxon>
        <taxon>Craniata</taxon>
        <taxon>Vertebrata</taxon>
        <taxon>Euteleostomi</taxon>
        <taxon>Mammalia</taxon>
        <taxon>Eutheria</taxon>
        <taxon>Laurasiatheria</taxon>
        <taxon>Chiroptera</taxon>
        <taxon>Yangochiroptera</taxon>
        <taxon>Phyllostomidae</taxon>
        <taxon>Phyllostominae</taxon>
        <taxon>Phyllostomus</taxon>
    </lineage>
</organism>
<sequence>MESTVPLKEKQTQQTNFPPSLPSFSPFFLPIRLSVICLSIFNLPFPVIKVKHCNRPNVEIAEQCSLFSTFPRMETFVGCTSSLPGAPTTMKSIQDQNKNIIITIFMYDLFLIYHLYVLNTLKGGHEICMFLKRECDG</sequence>
<dbReference type="AlphaFoldDB" id="A0A833ZLM1"/>
<feature type="transmembrane region" description="Helical" evidence="1">
    <location>
        <begin position="99"/>
        <end position="116"/>
    </location>
</feature>
<feature type="transmembrane region" description="Helical" evidence="1">
    <location>
        <begin position="27"/>
        <end position="45"/>
    </location>
</feature>
<gene>
    <name evidence="2" type="ORF">HJG60_012120</name>
</gene>
<keyword evidence="1" id="KW-0812">Transmembrane</keyword>
<name>A0A833ZLM1_9CHIR</name>
<evidence type="ECO:0008006" key="4">
    <source>
        <dbReference type="Google" id="ProtNLM"/>
    </source>
</evidence>